<feature type="signal peptide" evidence="1">
    <location>
        <begin position="1"/>
        <end position="22"/>
    </location>
</feature>
<dbReference type="AlphaFoldDB" id="A0A1I6FW70"/>
<accession>A0A1I6FW70</accession>
<dbReference type="RefSeq" id="WP_092980858.1">
    <property type="nucleotide sequence ID" value="NZ_FOYQ01000001.1"/>
</dbReference>
<feature type="chain" id="PRO_5011739839" description="Lipoprotein" evidence="1">
    <location>
        <begin position="23"/>
        <end position="143"/>
    </location>
</feature>
<dbReference type="STRING" id="400055.SAMN04490243_0796"/>
<gene>
    <name evidence="2" type="ORF">SAMN04490243_0796</name>
</gene>
<evidence type="ECO:0000256" key="1">
    <source>
        <dbReference type="SAM" id="SignalP"/>
    </source>
</evidence>
<evidence type="ECO:0000313" key="2">
    <source>
        <dbReference type="EMBL" id="SFR34215.1"/>
    </source>
</evidence>
<protein>
    <recommendedName>
        <fullName evidence="4">Lipoprotein</fullName>
    </recommendedName>
</protein>
<keyword evidence="3" id="KW-1185">Reference proteome</keyword>
<keyword evidence="1" id="KW-0732">Signal</keyword>
<dbReference type="OrthoDB" id="1493159at2"/>
<dbReference type="PROSITE" id="PS51257">
    <property type="entry name" value="PROKAR_LIPOPROTEIN"/>
    <property type="match status" value="1"/>
</dbReference>
<organism evidence="2 3">
    <name type="scientific">Robiginitalea myxolifaciens</name>
    <dbReference type="NCBI Taxonomy" id="400055"/>
    <lineage>
        <taxon>Bacteria</taxon>
        <taxon>Pseudomonadati</taxon>
        <taxon>Bacteroidota</taxon>
        <taxon>Flavobacteriia</taxon>
        <taxon>Flavobacteriales</taxon>
        <taxon>Flavobacteriaceae</taxon>
        <taxon>Robiginitalea</taxon>
    </lineage>
</organism>
<reference evidence="2 3" key="1">
    <citation type="submission" date="2016-10" db="EMBL/GenBank/DDBJ databases">
        <authorList>
            <person name="de Groot N.N."/>
        </authorList>
    </citation>
    <scope>NUCLEOTIDE SEQUENCE [LARGE SCALE GENOMIC DNA]</scope>
    <source>
        <strain evidence="2 3">DSM 21019</strain>
    </source>
</reference>
<sequence length="143" mass="16144">MRPILFLSLFLVCILFSCDTSDDDPPRSSQCGILAEVNENRWRSANTDGYVIESVMLEGDCLEITLAASGCDGESWEARLFDAAAIAESLPPQRDVRIDFSNPELCDAFLQRTFVFDLSRLRVSSNSVFLNLDGWEDQILYEY</sequence>
<name>A0A1I6FW70_9FLAO</name>
<evidence type="ECO:0000313" key="3">
    <source>
        <dbReference type="Proteomes" id="UP000199534"/>
    </source>
</evidence>
<dbReference type="EMBL" id="FOYQ01000001">
    <property type="protein sequence ID" value="SFR34215.1"/>
    <property type="molecule type" value="Genomic_DNA"/>
</dbReference>
<evidence type="ECO:0008006" key="4">
    <source>
        <dbReference type="Google" id="ProtNLM"/>
    </source>
</evidence>
<dbReference type="Proteomes" id="UP000199534">
    <property type="component" value="Unassembled WGS sequence"/>
</dbReference>
<proteinExistence type="predicted"/>